<evidence type="ECO:0000313" key="4">
    <source>
        <dbReference type="Proteomes" id="UP001497512"/>
    </source>
</evidence>
<feature type="transmembrane region" description="Helical" evidence="2">
    <location>
        <begin position="264"/>
        <end position="282"/>
    </location>
</feature>
<organism evidence="3 4">
    <name type="scientific">Sphagnum troendelagicum</name>
    <dbReference type="NCBI Taxonomy" id="128251"/>
    <lineage>
        <taxon>Eukaryota</taxon>
        <taxon>Viridiplantae</taxon>
        <taxon>Streptophyta</taxon>
        <taxon>Embryophyta</taxon>
        <taxon>Bryophyta</taxon>
        <taxon>Sphagnophytina</taxon>
        <taxon>Sphagnopsida</taxon>
        <taxon>Sphagnales</taxon>
        <taxon>Sphagnaceae</taxon>
        <taxon>Sphagnum</taxon>
    </lineage>
</organism>
<protein>
    <submittedName>
        <fullName evidence="3">Uncharacterized protein</fullName>
    </submittedName>
</protein>
<gene>
    <name evidence="3" type="ORF">CSSPTR1EN2_LOCUS10578</name>
</gene>
<evidence type="ECO:0000313" key="3">
    <source>
        <dbReference type="EMBL" id="CAK9211276.1"/>
    </source>
</evidence>
<dbReference type="EMBL" id="OZ019910">
    <property type="protein sequence ID" value="CAK9211276.1"/>
    <property type="molecule type" value="Genomic_DNA"/>
</dbReference>
<accession>A0ABP0U2S7</accession>
<feature type="transmembrane region" description="Helical" evidence="2">
    <location>
        <begin position="230"/>
        <end position="252"/>
    </location>
</feature>
<evidence type="ECO:0000256" key="1">
    <source>
        <dbReference type="SAM" id="MobiDB-lite"/>
    </source>
</evidence>
<feature type="transmembrane region" description="Helical" evidence="2">
    <location>
        <begin position="294"/>
        <end position="313"/>
    </location>
</feature>
<dbReference type="PANTHER" id="PTHR36367:SF2">
    <property type="entry name" value="TRANSMEMBRANE PROTEIN"/>
    <property type="match status" value="1"/>
</dbReference>
<dbReference type="Proteomes" id="UP001497512">
    <property type="component" value="Chromosome 18"/>
</dbReference>
<name>A0ABP0U2S7_9BRYO</name>
<feature type="transmembrane region" description="Helical" evidence="2">
    <location>
        <begin position="356"/>
        <end position="373"/>
    </location>
</feature>
<reference evidence="3" key="1">
    <citation type="submission" date="2024-02" db="EMBL/GenBank/DDBJ databases">
        <authorList>
            <consortium name="ELIXIR-Norway"/>
            <consortium name="Elixir Norway"/>
        </authorList>
    </citation>
    <scope>NUCLEOTIDE SEQUENCE</scope>
</reference>
<evidence type="ECO:0000256" key="2">
    <source>
        <dbReference type="SAM" id="Phobius"/>
    </source>
</evidence>
<keyword evidence="4" id="KW-1185">Reference proteome</keyword>
<dbReference type="PANTHER" id="PTHR36367">
    <property type="entry name" value="TRANSMEMBRANE PROTEIN"/>
    <property type="match status" value="1"/>
</dbReference>
<sequence>MVGSLPASVHHHGIKASGAAFTAQRYRRSPFCRASFLSRIAVPPPSQNSNLSSIPQLLLVKQPKSFFAHDSKPSHYHCYSCSRAPPPLSLLRTLTSTYRRRRRNYYSGRDDCDGCSHQLKSPQNEIFQTFWRRQKTINNYRQTITSVVRKMTICKVTGDSESERDLKSHVVSESETNMEEEREREGESESALTQVALWILAAVYTSWLFLLPYAPGDPVWAISRTTISEILNLSINFFFVLPLANMVGFDLLHAPVTHPAYEALFNFVLGWALLFAPLLFTDRKRNRFTLSLDALWIISMFLTNTLLIPYMAIRSYQRPYRDLLVEASTNAAANTSGTNVQRSGLQRFMVSGAQQIAFTGAVVGIVSMIWFVIGRLDGGYGDFAERWDYFLGHIGSDRPTYAFIWDLCCYTIFQPWLIRDNYQNVRRDRLETVKALHLVPYVGLVAYCWGLESIEGLEKVKKNA</sequence>
<proteinExistence type="predicted"/>
<feature type="region of interest" description="Disordered" evidence="1">
    <location>
        <begin position="164"/>
        <end position="187"/>
    </location>
</feature>
<keyword evidence="2" id="KW-0472">Membrane</keyword>
<feature type="transmembrane region" description="Helical" evidence="2">
    <location>
        <begin position="191"/>
        <end position="210"/>
    </location>
</feature>
<keyword evidence="2" id="KW-0812">Transmembrane</keyword>
<keyword evidence="2" id="KW-1133">Transmembrane helix</keyword>